<dbReference type="Pfam" id="PF10646">
    <property type="entry name" value="Germane"/>
    <property type="match status" value="1"/>
</dbReference>
<dbReference type="EMBL" id="MHIZ01000037">
    <property type="protein sequence ID" value="OGY59312.1"/>
    <property type="molecule type" value="Genomic_DNA"/>
</dbReference>
<evidence type="ECO:0000259" key="1">
    <source>
        <dbReference type="SMART" id="SM00909"/>
    </source>
</evidence>
<dbReference type="AlphaFoldDB" id="A0A1G1Z3U9"/>
<name>A0A1G1Z3U9_9BACT</name>
<evidence type="ECO:0000313" key="2">
    <source>
        <dbReference type="EMBL" id="OGY59312.1"/>
    </source>
</evidence>
<organism evidence="2 3">
    <name type="scientific">Candidatus Colwellbacteria bacterium RIFCSPLOWO2_02_FULL_44_20b</name>
    <dbReference type="NCBI Taxonomy" id="1797691"/>
    <lineage>
        <taxon>Bacteria</taxon>
        <taxon>Candidatus Colwelliibacteriota</taxon>
    </lineage>
</organism>
<feature type="domain" description="GerMN" evidence="1">
    <location>
        <begin position="65"/>
        <end position="156"/>
    </location>
</feature>
<comment type="caution">
    <text evidence="2">The sequence shown here is derived from an EMBL/GenBank/DDBJ whole genome shotgun (WGS) entry which is preliminary data.</text>
</comment>
<sequence length="157" mass="17209">MKYILFFIVGFLALIFLFPLSAPVVPFQDWTSFNVYFLSEVLDPEVTCAKVFPVSRTVPYTEAIGQATLQELFKGPTEGEQEGGYGTSIPSGVLVQSLSIREGVAYADFNEALQFQIGGSCRVSAIRAQITETLKQFPTVSSVVISIDGRTEDILQP</sequence>
<reference evidence="2 3" key="1">
    <citation type="journal article" date="2016" name="Nat. Commun.">
        <title>Thousands of microbial genomes shed light on interconnected biogeochemical processes in an aquifer system.</title>
        <authorList>
            <person name="Anantharaman K."/>
            <person name="Brown C.T."/>
            <person name="Hug L.A."/>
            <person name="Sharon I."/>
            <person name="Castelle C.J."/>
            <person name="Probst A.J."/>
            <person name="Thomas B.C."/>
            <person name="Singh A."/>
            <person name="Wilkins M.J."/>
            <person name="Karaoz U."/>
            <person name="Brodie E.L."/>
            <person name="Williams K.H."/>
            <person name="Hubbard S.S."/>
            <person name="Banfield J.F."/>
        </authorList>
    </citation>
    <scope>NUCLEOTIDE SEQUENCE [LARGE SCALE GENOMIC DNA]</scope>
</reference>
<dbReference type="SMART" id="SM00909">
    <property type="entry name" value="Germane"/>
    <property type="match status" value="1"/>
</dbReference>
<dbReference type="InterPro" id="IPR019606">
    <property type="entry name" value="GerMN"/>
</dbReference>
<gene>
    <name evidence="2" type="ORF">A3I31_02235</name>
</gene>
<protein>
    <recommendedName>
        <fullName evidence="1">GerMN domain-containing protein</fullName>
    </recommendedName>
</protein>
<proteinExistence type="predicted"/>
<dbReference type="Proteomes" id="UP000178808">
    <property type="component" value="Unassembled WGS sequence"/>
</dbReference>
<evidence type="ECO:0000313" key="3">
    <source>
        <dbReference type="Proteomes" id="UP000178808"/>
    </source>
</evidence>
<accession>A0A1G1Z3U9</accession>